<comment type="caution">
    <text evidence="1">The sequence shown here is derived from an EMBL/GenBank/DDBJ whole genome shotgun (WGS) entry which is preliminary data.</text>
</comment>
<organism evidence="1 2">
    <name type="scientific">Novipirellula galeiformis</name>
    <dbReference type="NCBI Taxonomy" id="2528004"/>
    <lineage>
        <taxon>Bacteria</taxon>
        <taxon>Pseudomonadati</taxon>
        <taxon>Planctomycetota</taxon>
        <taxon>Planctomycetia</taxon>
        <taxon>Pirellulales</taxon>
        <taxon>Pirellulaceae</taxon>
        <taxon>Novipirellula</taxon>
    </lineage>
</organism>
<sequence>MHEGGTREYFSSSKGARPHSRSVLCLLYTPEASKTSLASEKSNLTFHCAKDNTKFISSLDAYLTLLLITLRHFSRLTEPSDGGT</sequence>
<reference evidence="1 2" key="1">
    <citation type="submission" date="2019-02" db="EMBL/GenBank/DDBJ databases">
        <title>Deep-cultivation of Planctomycetes and their phenomic and genomic characterization uncovers novel biology.</title>
        <authorList>
            <person name="Wiegand S."/>
            <person name="Jogler M."/>
            <person name="Boedeker C."/>
            <person name="Pinto D."/>
            <person name="Vollmers J."/>
            <person name="Rivas-Marin E."/>
            <person name="Kohn T."/>
            <person name="Peeters S.H."/>
            <person name="Heuer A."/>
            <person name="Rast P."/>
            <person name="Oberbeckmann S."/>
            <person name="Bunk B."/>
            <person name="Jeske O."/>
            <person name="Meyerdierks A."/>
            <person name="Storesund J.E."/>
            <person name="Kallscheuer N."/>
            <person name="Luecker S."/>
            <person name="Lage O.M."/>
            <person name="Pohl T."/>
            <person name="Merkel B.J."/>
            <person name="Hornburger P."/>
            <person name="Mueller R.-W."/>
            <person name="Bruemmer F."/>
            <person name="Labrenz M."/>
            <person name="Spormann A.M."/>
            <person name="Op Den Camp H."/>
            <person name="Overmann J."/>
            <person name="Amann R."/>
            <person name="Jetten M.S.M."/>
            <person name="Mascher T."/>
            <person name="Medema M.H."/>
            <person name="Devos D.P."/>
            <person name="Kaster A.-K."/>
            <person name="Ovreas L."/>
            <person name="Rohde M."/>
            <person name="Galperin M.Y."/>
            <person name="Jogler C."/>
        </authorList>
    </citation>
    <scope>NUCLEOTIDE SEQUENCE [LARGE SCALE GENOMIC DNA]</scope>
    <source>
        <strain evidence="1 2">Pla52o</strain>
    </source>
</reference>
<dbReference type="EMBL" id="SJPT01000003">
    <property type="protein sequence ID" value="TWU24214.1"/>
    <property type="molecule type" value="Genomic_DNA"/>
</dbReference>
<keyword evidence="2" id="KW-1185">Reference proteome</keyword>
<accession>A0A5C6CL99</accession>
<proteinExistence type="predicted"/>
<gene>
    <name evidence="1" type="ORF">Pla52o_21400</name>
</gene>
<dbReference type="AlphaFoldDB" id="A0A5C6CL99"/>
<evidence type="ECO:0000313" key="2">
    <source>
        <dbReference type="Proteomes" id="UP000316304"/>
    </source>
</evidence>
<dbReference type="Proteomes" id="UP000316304">
    <property type="component" value="Unassembled WGS sequence"/>
</dbReference>
<evidence type="ECO:0000313" key="1">
    <source>
        <dbReference type="EMBL" id="TWU24214.1"/>
    </source>
</evidence>
<protein>
    <submittedName>
        <fullName evidence="1">Uncharacterized protein</fullName>
    </submittedName>
</protein>
<name>A0A5C6CL99_9BACT</name>